<keyword evidence="7" id="KW-0031">Aminopeptidase</keyword>
<dbReference type="AlphaFoldDB" id="A0A412PIJ0"/>
<dbReference type="Gene3D" id="3.90.230.10">
    <property type="entry name" value="Creatinase/methionine aminopeptidase superfamily"/>
    <property type="match status" value="1"/>
</dbReference>
<comment type="similarity">
    <text evidence="1">Belongs to the peptidase M24B family.</text>
</comment>
<proteinExistence type="inferred from homology"/>
<dbReference type="Pfam" id="PF00557">
    <property type="entry name" value="Peptidase_M24"/>
    <property type="match status" value="1"/>
</dbReference>
<dbReference type="Pfam" id="PF16188">
    <property type="entry name" value="Peptidase_M24_C"/>
    <property type="match status" value="1"/>
</dbReference>
<dbReference type="CDD" id="cd01085">
    <property type="entry name" value="APP"/>
    <property type="match status" value="1"/>
</dbReference>
<dbReference type="FunFam" id="3.90.230.10:FF:000009">
    <property type="entry name" value="xaa-Pro aminopeptidase 2"/>
    <property type="match status" value="1"/>
</dbReference>
<evidence type="ECO:0000256" key="3">
    <source>
        <dbReference type="ARBA" id="ARBA00022801"/>
    </source>
</evidence>
<dbReference type="PANTHER" id="PTHR43763:SF6">
    <property type="entry name" value="XAA-PRO AMINOPEPTIDASE 1"/>
    <property type="match status" value="1"/>
</dbReference>
<dbReference type="InterPro" id="IPR033740">
    <property type="entry name" value="Pept_M24B"/>
</dbReference>
<dbReference type="GO" id="GO:0070006">
    <property type="term" value="F:metalloaminopeptidase activity"/>
    <property type="evidence" value="ECO:0007669"/>
    <property type="project" value="InterPro"/>
</dbReference>
<reference evidence="7 8" key="1">
    <citation type="submission" date="2018-08" db="EMBL/GenBank/DDBJ databases">
        <title>A genome reference for cultivated species of the human gut microbiota.</title>
        <authorList>
            <person name="Zou Y."/>
            <person name="Xue W."/>
            <person name="Luo G."/>
        </authorList>
    </citation>
    <scope>NUCLEOTIDE SEQUENCE [LARGE SCALE GENOMIC DNA]</scope>
    <source>
        <strain evidence="7 8">AF18-46</strain>
    </source>
</reference>
<dbReference type="RefSeq" id="WP_118764387.1">
    <property type="nucleotide sequence ID" value="NZ_CABJCF010000001.1"/>
</dbReference>
<evidence type="ECO:0000256" key="1">
    <source>
        <dbReference type="ARBA" id="ARBA00008766"/>
    </source>
</evidence>
<evidence type="ECO:0000259" key="5">
    <source>
        <dbReference type="Pfam" id="PF01321"/>
    </source>
</evidence>
<dbReference type="InterPro" id="IPR000994">
    <property type="entry name" value="Pept_M24"/>
</dbReference>
<organism evidence="7 8">
    <name type="scientific">Solobacterium moorei</name>
    <dbReference type="NCBI Taxonomy" id="102148"/>
    <lineage>
        <taxon>Bacteria</taxon>
        <taxon>Bacillati</taxon>
        <taxon>Bacillota</taxon>
        <taxon>Erysipelotrichia</taxon>
        <taxon>Erysipelotrichales</taxon>
        <taxon>Erysipelotrichaceae</taxon>
        <taxon>Solobacterium</taxon>
    </lineage>
</organism>
<keyword evidence="7" id="KW-0645">Protease</keyword>
<dbReference type="Pfam" id="PF01321">
    <property type="entry name" value="Creatinase_N"/>
    <property type="match status" value="1"/>
</dbReference>
<keyword evidence="2" id="KW-0479">Metal-binding</keyword>
<dbReference type="InterPro" id="IPR029149">
    <property type="entry name" value="Creatin/AminoP/Spt16_N"/>
</dbReference>
<evidence type="ECO:0000259" key="4">
    <source>
        <dbReference type="Pfam" id="PF00557"/>
    </source>
</evidence>
<evidence type="ECO:0000313" key="7">
    <source>
        <dbReference type="EMBL" id="RGT57972.1"/>
    </source>
</evidence>
<feature type="domain" description="Creatinase N-terminal" evidence="5">
    <location>
        <begin position="5"/>
        <end position="137"/>
    </location>
</feature>
<gene>
    <name evidence="7" type="ORF">DWX20_02685</name>
</gene>
<feature type="domain" description="Peptidase M24 C-terminal" evidence="6">
    <location>
        <begin position="535"/>
        <end position="594"/>
    </location>
</feature>
<evidence type="ECO:0000259" key="6">
    <source>
        <dbReference type="Pfam" id="PF16188"/>
    </source>
</evidence>
<dbReference type="SUPFAM" id="SSF53092">
    <property type="entry name" value="Creatinase/prolidase N-terminal domain"/>
    <property type="match status" value="2"/>
</dbReference>
<dbReference type="Gene3D" id="3.40.350.10">
    <property type="entry name" value="Creatinase/prolidase N-terminal domain"/>
    <property type="match status" value="2"/>
</dbReference>
<comment type="caution">
    <text evidence="7">The sequence shown here is derived from an EMBL/GenBank/DDBJ whole genome shotgun (WGS) entry which is preliminary data.</text>
</comment>
<dbReference type="GO" id="GO:0046872">
    <property type="term" value="F:metal ion binding"/>
    <property type="evidence" value="ECO:0007669"/>
    <property type="project" value="UniProtKB-KW"/>
</dbReference>
<dbReference type="GO" id="GO:0005737">
    <property type="term" value="C:cytoplasm"/>
    <property type="evidence" value="ECO:0007669"/>
    <property type="project" value="UniProtKB-ARBA"/>
</dbReference>
<dbReference type="Pfam" id="PF16189">
    <property type="entry name" value="Creatinase_N_2"/>
    <property type="match status" value="1"/>
</dbReference>
<protein>
    <submittedName>
        <fullName evidence="7">Aminopeptidase P family protein</fullName>
    </submittedName>
</protein>
<dbReference type="Proteomes" id="UP000284731">
    <property type="component" value="Unassembled WGS sequence"/>
</dbReference>
<evidence type="ECO:0000256" key="2">
    <source>
        <dbReference type="ARBA" id="ARBA00022723"/>
    </source>
</evidence>
<dbReference type="InterPro" id="IPR032416">
    <property type="entry name" value="Peptidase_M24_C"/>
</dbReference>
<dbReference type="SUPFAM" id="SSF55920">
    <property type="entry name" value="Creatinase/aminopeptidase"/>
    <property type="match status" value="1"/>
</dbReference>
<dbReference type="InterPro" id="IPR036005">
    <property type="entry name" value="Creatinase/aminopeptidase-like"/>
</dbReference>
<dbReference type="InterPro" id="IPR000587">
    <property type="entry name" value="Creatinase_N"/>
</dbReference>
<name>A0A412PIJ0_9FIRM</name>
<evidence type="ECO:0000313" key="8">
    <source>
        <dbReference type="Proteomes" id="UP000284731"/>
    </source>
</evidence>
<dbReference type="InterPro" id="IPR050422">
    <property type="entry name" value="X-Pro_aminopeptidase_P"/>
</dbReference>
<sequence length="598" mass="67519">MIQDRIKQLRALMAERKIDVYYIPNEDDHLSDEYTADYFKCKSYMSGFSGEAGCTIITKDFAGLWTDGRFFTQAENELQGTGVTLMRLRQEGVPNPIDFLIANTPKNGVLGFDGAVVSARNYLHLTQALKEKNAKLYTTEDLVGMVWGNERPTMPTEELYVLPKKYTGEEASERIARTREAMKASNCDAILLTALEDPCWLLNIRGNDIACTPVSYAFAVITNKKLYYYVDAKKINAKVAQYFKDNKVTVRPYNALMKDLQKLEGKKIWGDMGHLNSNLYKALAGNEIYDAISPVAYFRAIKNKIEIKNIRNAHVKDAVAMVKFIYWVKNTVGKGKMTEVTAQDHLYALRAEQKNYIEPSFETICAYQENAAMMHYTATEEKHAAVKARGFLLVDSGGTYKDGTTDITRTIALGGLTAEEKKLYTKVLKGHLDLLHAKFLYGTTGNNLDILARNPLWNDCIDYQCGTGHGVGHVLAVHEGPHGIRWGMPANGKAVILQEGMVVTDEPGVYLPHKLGIRIENEMIVQKEEKNFYGQFLSFEDITYVPYDRDAIDTQYLSDEEIDWINAYHKMIWEKIGPLLSGKEKSFLKKATGKITRA</sequence>
<keyword evidence="3" id="KW-0378">Hydrolase</keyword>
<dbReference type="PANTHER" id="PTHR43763">
    <property type="entry name" value="XAA-PRO AMINOPEPTIDASE 1"/>
    <property type="match status" value="1"/>
</dbReference>
<dbReference type="EMBL" id="QRWX01000001">
    <property type="protein sequence ID" value="RGT57972.1"/>
    <property type="molecule type" value="Genomic_DNA"/>
</dbReference>
<accession>A0A412PIJ0</accession>
<feature type="domain" description="Peptidase M24" evidence="4">
    <location>
        <begin position="309"/>
        <end position="526"/>
    </location>
</feature>